<dbReference type="InterPro" id="IPR052017">
    <property type="entry name" value="TSUP"/>
</dbReference>
<organism evidence="9 10">
    <name type="scientific">Paenibacillus oceani</name>
    <dbReference type="NCBI Taxonomy" id="2772510"/>
    <lineage>
        <taxon>Bacteria</taxon>
        <taxon>Bacillati</taxon>
        <taxon>Bacillota</taxon>
        <taxon>Bacilli</taxon>
        <taxon>Bacillales</taxon>
        <taxon>Paenibacillaceae</taxon>
        <taxon>Paenibacillus</taxon>
    </lineage>
</organism>
<feature type="transmembrane region" description="Helical" evidence="8">
    <location>
        <begin position="80"/>
        <end position="96"/>
    </location>
</feature>
<reference evidence="9" key="1">
    <citation type="submission" date="2020-09" db="EMBL/GenBank/DDBJ databases">
        <title>A novel bacterium of genus Paenibacillus, isolated from South China Sea.</title>
        <authorList>
            <person name="Huang H."/>
            <person name="Mo K."/>
            <person name="Hu Y."/>
        </authorList>
    </citation>
    <scope>NUCLEOTIDE SEQUENCE</scope>
    <source>
        <strain evidence="9">IB182363</strain>
    </source>
</reference>
<evidence type="ECO:0000256" key="8">
    <source>
        <dbReference type="RuleBase" id="RU363041"/>
    </source>
</evidence>
<keyword evidence="6 8" id="KW-1133">Transmembrane helix</keyword>
<evidence type="ECO:0000313" key="10">
    <source>
        <dbReference type="Proteomes" id="UP000639396"/>
    </source>
</evidence>
<evidence type="ECO:0000256" key="6">
    <source>
        <dbReference type="ARBA" id="ARBA00022989"/>
    </source>
</evidence>
<evidence type="ECO:0000313" key="9">
    <source>
        <dbReference type="EMBL" id="MBD2863429.1"/>
    </source>
</evidence>
<dbReference type="EMBL" id="JACXJA010000020">
    <property type="protein sequence ID" value="MBD2863429.1"/>
    <property type="molecule type" value="Genomic_DNA"/>
</dbReference>
<keyword evidence="10" id="KW-1185">Reference proteome</keyword>
<dbReference type="AlphaFoldDB" id="A0A927C8M3"/>
<keyword evidence="7 8" id="KW-0472">Membrane</keyword>
<evidence type="ECO:0000256" key="5">
    <source>
        <dbReference type="ARBA" id="ARBA00022692"/>
    </source>
</evidence>
<keyword evidence="3" id="KW-0813">Transport</keyword>
<keyword evidence="4 8" id="KW-1003">Cell membrane</keyword>
<comment type="subcellular location">
    <subcellularLocation>
        <location evidence="1 8">Cell membrane</location>
        <topology evidence="1 8">Multi-pass membrane protein</topology>
    </subcellularLocation>
</comment>
<comment type="caution">
    <text evidence="9">The sequence shown here is derived from an EMBL/GenBank/DDBJ whole genome shotgun (WGS) entry which is preliminary data.</text>
</comment>
<dbReference type="InterPro" id="IPR002781">
    <property type="entry name" value="TM_pro_TauE-like"/>
</dbReference>
<evidence type="ECO:0000256" key="7">
    <source>
        <dbReference type="ARBA" id="ARBA00023136"/>
    </source>
</evidence>
<dbReference type="GO" id="GO:0005886">
    <property type="term" value="C:plasma membrane"/>
    <property type="evidence" value="ECO:0007669"/>
    <property type="project" value="UniProtKB-SubCell"/>
</dbReference>
<protein>
    <recommendedName>
        <fullName evidence="8">Probable membrane transporter protein</fullName>
    </recommendedName>
</protein>
<evidence type="ECO:0000256" key="3">
    <source>
        <dbReference type="ARBA" id="ARBA00022448"/>
    </source>
</evidence>
<sequence>MEQPSFEILIFLITAGFVASFIDSVVGGGGLISVPALLAAGLPPGIALGTNKLGGTMSSLTSSLSFLLSGKMDLRLVKKWFPLSLLGSAAGAYTVRLVPPNFLKPLVIVLLIAVTVYTLFKKKGPVLSGNPKLTVKTIAAGGLVALAIGYYDGFFGPGTGSFLLFAFVLLGFDFVTAAGGRQLTFPDYAAKGIRICPHRSDSRHLRKLDSHFRPRFAAGQLVMPSHLLQHNLAEVQAQTDRIFLGREERDLHQLEQIIGNAGSGIADREHKRFVGEVNRQPNASAVFRRLRGVERIFHELVQHFLQIMRVDKQFPVHGGEFAYERDTAPQRFFLHRGDILFQKGGYEHRAQIEMERLAQMQPAFHIVADFLHLIVGQRNVVLHTARSKMIGPMAGGQIRLQRRLYQLQAAPDDRERIQDAVRRARRHVSDQLAPFIS</sequence>
<evidence type="ECO:0000256" key="1">
    <source>
        <dbReference type="ARBA" id="ARBA00004651"/>
    </source>
</evidence>
<proteinExistence type="inferred from homology"/>
<dbReference type="Pfam" id="PF01925">
    <property type="entry name" value="TauE"/>
    <property type="match status" value="1"/>
</dbReference>
<dbReference type="PANTHER" id="PTHR30269">
    <property type="entry name" value="TRANSMEMBRANE PROTEIN YFCA"/>
    <property type="match status" value="1"/>
</dbReference>
<evidence type="ECO:0000256" key="2">
    <source>
        <dbReference type="ARBA" id="ARBA00009142"/>
    </source>
</evidence>
<accession>A0A927C8M3</accession>
<dbReference type="Proteomes" id="UP000639396">
    <property type="component" value="Unassembled WGS sequence"/>
</dbReference>
<dbReference type="PANTHER" id="PTHR30269:SF0">
    <property type="entry name" value="MEMBRANE TRANSPORTER PROTEIN YFCA-RELATED"/>
    <property type="match status" value="1"/>
</dbReference>
<keyword evidence="5 8" id="KW-0812">Transmembrane</keyword>
<feature type="transmembrane region" description="Helical" evidence="8">
    <location>
        <begin position="9"/>
        <end position="34"/>
    </location>
</feature>
<comment type="similarity">
    <text evidence="2 8">Belongs to the 4-toluene sulfonate uptake permease (TSUP) (TC 2.A.102) family.</text>
</comment>
<gene>
    <name evidence="9" type="ORF">IDH45_15660</name>
</gene>
<evidence type="ECO:0000256" key="4">
    <source>
        <dbReference type="ARBA" id="ARBA00022475"/>
    </source>
</evidence>
<name>A0A927C8M3_9BACL</name>
<feature type="transmembrane region" description="Helical" evidence="8">
    <location>
        <begin position="133"/>
        <end position="151"/>
    </location>
</feature>
<feature type="transmembrane region" description="Helical" evidence="8">
    <location>
        <begin position="46"/>
        <end position="68"/>
    </location>
</feature>
<feature type="transmembrane region" description="Helical" evidence="8">
    <location>
        <begin position="102"/>
        <end position="121"/>
    </location>
</feature>